<accession>A0A0D1YJQ7</accession>
<feature type="region of interest" description="Disordered" evidence="1">
    <location>
        <begin position="272"/>
        <end position="370"/>
    </location>
</feature>
<proteinExistence type="predicted"/>
<feature type="region of interest" description="Disordered" evidence="1">
    <location>
        <begin position="224"/>
        <end position="256"/>
    </location>
</feature>
<dbReference type="InParanoid" id="A0A0D1YJQ7"/>
<feature type="compositionally biased region" description="Low complexity" evidence="1">
    <location>
        <begin position="359"/>
        <end position="370"/>
    </location>
</feature>
<feature type="region of interest" description="Disordered" evidence="1">
    <location>
        <begin position="1"/>
        <end position="71"/>
    </location>
</feature>
<dbReference type="VEuPathDB" id="FungiDB:PV09_07374"/>
<evidence type="ECO:0000313" key="3">
    <source>
        <dbReference type="Proteomes" id="UP000053259"/>
    </source>
</evidence>
<feature type="compositionally biased region" description="Low complexity" evidence="1">
    <location>
        <begin position="133"/>
        <end position="145"/>
    </location>
</feature>
<feature type="region of interest" description="Disordered" evidence="1">
    <location>
        <begin position="91"/>
        <end position="145"/>
    </location>
</feature>
<dbReference type="AlphaFoldDB" id="A0A0D1YJQ7"/>
<feature type="compositionally biased region" description="Low complexity" evidence="1">
    <location>
        <begin position="231"/>
        <end position="245"/>
    </location>
</feature>
<gene>
    <name evidence="2" type="ORF">PV09_07374</name>
</gene>
<organism evidence="2 3">
    <name type="scientific">Verruconis gallopava</name>
    <dbReference type="NCBI Taxonomy" id="253628"/>
    <lineage>
        <taxon>Eukaryota</taxon>
        <taxon>Fungi</taxon>
        <taxon>Dikarya</taxon>
        <taxon>Ascomycota</taxon>
        <taxon>Pezizomycotina</taxon>
        <taxon>Dothideomycetes</taxon>
        <taxon>Pleosporomycetidae</taxon>
        <taxon>Venturiales</taxon>
        <taxon>Sympoventuriaceae</taxon>
        <taxon>Verruconis</taxon>
    </lineage>
</organism>
<dbReference type="STRING" id="253628.A0A0D1YJQ7"/>
<dbReference type="OrthoDB" id="5206740at2759"/>
<feature type="compositionally biased region" description="Polar residues" evidence="1">
    <location>
        <begin position="91"/>
        <end position="103"/>
    </location>
</feature>
<dbReference type="RefSeq" id="XP_016210956.1">
    <property type="nucleotide sequence ID" value="XM_016361136.1"/>
</dbReference>
<feature type="compositionally biased region" description="Basic residues" evidence="1">
    <location>
        <begin position="282"/>
        <end position="293"/>
    </location>
</feature>
<feature type="compositionally biased region" description="Polar residues" evidence="1">
    <location>
        <begin position="247"/>
        <end position="256"/>
    </location>
</feature>
<dbReference type="Proteomes" id="UP000053259">
    <property type="component" value="Unassembled WGS sequence"/>
</dbReference>
<name>A0A0D1YJQ7_9PEZI</name>
<protein>
    <submittedName>
        <fullName evidence="2">Uncharacterized protein</fullName>
    </submittedName>
</protein>
<feature type="compositionally biased region" description="Polar residues" evidence="1">
    <location>
        <begin position="40"/>
        <end position="51"/>
    </location>
</feature>
<evidence type="ECO:0000256" key="1">
    <source>
        <dbReference type="SAM" id="MobiDB-lite"/>
    </source>
</evidence>
<sequence>MLAQSLSPHHDLSSNRMNGSLVVPQPPPPPPPQQQHQSPMRAQQLPSANPNRQRRPKLSLNTSQARTFGKGSSLRLETLSAVSPTAINTFANAYDPGQTSSAPTGRPTRPKLSIDSSVSSTAGTLETPEALDSRTPSSSSVSSASTLNSATIPYSISQVLNSVLANSPLQPRAQTRRMSLRPRFPVEKRVTFRTPLVEEIVNTKYTLAHIDFVALGDTDSGTTMSLCGNESPQSSSSGSSHFAESYPESTLSLEQPTDDITSPLALKTSASFHQEFPIRSRSSPHRIKTRRSSPRTGDKRDSSSESDSDSCPETPVAGRRKRRREWVWTLGDLPGQPASSGPSYEDDDDDNAKTTDAVSSFSSTSSTANE</sequence>
<keyword evidence="3" id="KW-1185">Reference proteome</keyword>
<feature type="compositionally biased region" description="Polar residues" evidence="1">
    <location>
        <begin position="114"/>
        <end position="124"/>
    </location>
</feature>
<dbReference type="EMBL" id="KN847557">
    <property type="protein sequence ID" value="KIW01087.1"/>
    <property type="molecule type" value="Genomic_DNA"/>
</dbReference>
<reference evidence="2 3" key="1">
    <citation type="submission" date="2015-01" db="EMBL/GenBank/DDBJ databases">
        <title>The Genome Sequence of Ochroconis gallopava CBS43764.</title>
        <authorList>
            <consortium name="The Broad Institute Genomics Platform"/>
            <person name="Cuomo C."/>
            <person name="de Hoog S."/>
            <person name="Gorbushina A."/>
            <person name="Stielow B."/>
            <person name="Teixiera M."/>
            <person name="Abouelleil A."/>
            <person name="Chapman S.B."/>
            <person name="Priest M."/>
            <person name="Young S.K."/>
            <person name="Wortman J."/>
            <person name="Nusbaum C."/>
            <person name="Birren B."/>
        </authorList>
    </citation>
    <scope>NUCLEOTIDE SEQUENCE [LARGE SCALE GENOMIC DNA]</scope>
    <source>
        <strain evidence="2 3">CBS 43764</strain>
    </source>
</reference>
<feature type="compositionally biased region" description="Pro residues" evidence="1">
    <location>
        <begin position="24"/>
        <end position="33"/>
    </location>
</feature>
<dbReference type="HOGENOM" id="CLU_044724_0_0_1"/>
<dbReference type="GeneID" id="27315347"/>
<evidence type="ECO:0000313" key="2">
    <source>
        <dbReference type="EMBL" id="KIW01087.1"/>
    </source>
</evidence>